<reference evidence="3" key="1">
    <citation type="journal article" date="2016" name="Nat. Commun.">
        <title>The Gonium pectorale genome demonstrates co-option of cell cycle regulation during the evolution of multicellularity.</title>
        <authorList>
            <person name="Hanschen E.R."/>
            <person name="Marriage T.N."/>
            <person name="Ferris P.J."/>
            <person name="Hamaji T."/>
            <person name="Toyoda A."/>
            <person name="Fujiyama A."/>
            <person name="Neme R."/>
            <person name="Noguchi H."/>
            <person name="Minakuchi Y."/>
            <person name="Suzuki M."/>
            <person name="Kawai-Toyooka H."/>
            <person name="Smith D.R."/>
            <person name="Sparks H."/>
            <person name="Anderson J."/>
            <person name="Bakaric R."/>
            <person name="Luria V."/>
            <person name="Karger A."/>
            <person name="Kirschner M.W."/>
            <person name="Durand P.M."/>
            <person name="Michod R.E."/>
            <person name="Nozaki H."/>
            <person name="Olson B.J."/>
        </authorList>
    </citation>
    <scope>NUCLEOTIDE SEQUENCE [LARGE SCALE GENOMIC DNA]</scope>
    <source>
        <strain evidence="3">NIES-2863</strain>
    </source>
</reference>
<sequence>MLDRLNEVPKLGSRFEHYHKDVHGTLLSKATEWLRRQPGQEQATLYGRHLVQATLRYLQEALSYKPYLGISDFEFVTNWVRRLDPVVNESVLSKWGLVSQDKWFECIDEIAADAEVAWNNQRYTAAASAPSITASSAFGSEPQHSGSPVNASSAYGSEPPGVAGAPSPCFRVEPQAPSITASSAFGSERPQLASSLGTAKPLPNTHLRGAASQQSSMSGTVKPLPCAHLSGDNQTAFGAHALENPIDTPLVILHYIGSIEEWRLQVSSYKENHVSGSNRKSQQWHPKKNTAMRDARTPVGVMGTGRPYVLLGQTSL</sequence>
<dbReference type="EMBL" id="LSYV01000231">
    <property type="protein sequence ID" value="KXZ41973.1"/>
    <property type="molecule type" value="Genomic_DNA"/>
</dbReference>
<evidence type="ECO:0000313" key="2">
    <source>
        <dbReference type="EMBL" id="KXZ41973.1"/>
    </source>
</evidence>
<evidence type="ECO:0000313" key="3">
    <source>
        <dbReference type="Proteomes" id="UP000075714"/>
    </source>
</evidence>
<proteinExistence type="predicted"/>
<feature type="compositionally biased region" description="Polar residues" evidence="1">
    <location>
        <begin position="142"/>
        <end position="155"/>
    </location>
</feature>
<accession>A0A150FWH8</accession>
<feature type="region of interest" description="Disordered" evidence="1">
    <location>
        <begin position="190"/>
        <end position="219"/>
    </location>
</feature>
<gene>
    <name evidence="2" type="ORF">GPECTOR_232g532</name>
</gene>
<feature type="region of interest" description="Disordered" evidence="1">
    <location>
        <begin position="135"/>
        <end position="170"/>
    </location>
</feature>
<dbReference type="Proteomes" id="UP000075714">
    <property type="component" value="Unassembled WGS sequence"/>
</dbReference>
<evidence type="ECO:0000256" key="1">
    <source>
        <dbReference type="SAM" id="MobiDB-lite"/>
    </source>
</evidence>
<comment type="caution">
    <text evidence="2">The sequence shown here is derived from an EMBL/GenBank/DDBJ whole genome shotgun (WGS) entry which is preliminary data.</text>
</comment>
<name>A0A150FWH8_GONPE</name>
<organism evidence="2 3">
    <name type="scientific">Gonium pectorale</name>
    <name type="common">Green alga</name>
    <dbReference type="NCBI Taxonomy" id="33097"/>
    <lineage>
        <taxon>Eukaryota</taxon>
        <taxon>Viridiplantae</taxon>
        <taxon>Chlorophyta</taxon>
        <taxon>core chlorophytes</taxon>
        <taxon>Chlorophyceae</taxon>
        <taxon>CS clade</taxon>
        <taxon>Chlamydomonadales</taxon>
        <taxon>Volvocaceae</taxon>
        <taxon>Gonium</taxon>
    </lineage>
</organism>
<protein>
    <submittedName>
        <fullName evidence="2">Uncharacterized protein</fullName>
    </submittedName>
</protein>
<keyword evidence="3" id="KW-1185">Reference proteome</keyword>
<dbReference type="AlphaFoldDB" id="A0A150FWH8"/>